<keyword evidence="2" id="KW-1185">Reference proteome</keyword>
<accession>A0AAV2G4E9</accession>
<proteinExistence type="predicted"/>
<dbReference type="EMBL" id="OZ034821">
    <property type="protein sequence ID" value="CAL1405052.1"/>
    <property type="molecule type" value="Genomic_DNA"/>
</dbReference>
<reference evidence="1 2" key="1">
    <citation type="submission" date="2024-04" db="EMBL/GenBank/DDBJ databases">
        <authorList>
            <person name="Fracassetti M."/>
        </authorList>
    </citation>
    <scope>NUCLEOTIDE SEQUENCE [LARGE SCALE GENOMIC DNA]</scope>
</reference>
<evidence type="ECO:0000313" key="1">
    <source>
        <dbReference type="EMBL" id="CAL1405052.1"/>
    </source>
</evidence>
<organism evidence="1 2">
    <name type="scientific">Linum trigynum</name>
    <dbReference type="NCBI Taxonomy" id="586398"/>
    <lineage>
        <taxon>Eukaryota</taxon>
        <taxon>Viridiplantae</taxon>
        <taxon>Streptophyta</taxon>
        <taxon>Embryophyta</taxon>
        <taxon>Tracheophyta</taxon>
        <taxon>Spermatophyta</taxon>
        <taxon>Magnoliopsida</taxon>
        <taxon>eudicotyledons</taxon>
        <taxon>Gunneridae</taxon>
        <taxon>Pentapetalae</taxon>
        <taxon>rosids</taxon>
        <taxon>fabids</taxon>
        <taxon>Malpighiales</taxon>
        <taxon>Linaceae</taxon>
        <taxon>Linum</taxon>
    </lineage>
</organism>
<evidence type="ECO:0000313" key="2">
    <source>
        <dbReference type="Proteomes" id="UP001497516"/>
    </source>
</evidence>
<dbReference type="PANTHER" id="PTHR11439">
    <property type="entry name" value="GAG-POL-RELATED RETROTRANSPOSON"/>
    <property type="match status" value="1"/>
</dbReference>
<dbReference type="AlphaFoldDB" id="A0AAV2G4E9"/>
<dbReference type="PANTHER" id="PTHR11439:SF470">
    <property type="entry name" value="CYSTEINE-RICH RLK (RECEPTOR-LIKE PROTEIN KINASE) 8"/>
    <property type="match status" value="1"/>
</dbReference>
<sequence length="126" mass="14182">MLTETRFENCKPCSTPMEHNLKLSRTSGDLLDDLTMYRAIVGSLRYLSSTRPDIAYAVQVVSQFMGIARTMHLDAVHRFLLYFQNTQDVGLFFPAKGEPVLEAFADADFEGCLYTRGSTSGWCVKV</sequence>
<protein>
    <submittedName>
        <fullName evidence="1">Uncharacterized protein</fullName>
    </submittedName>
</protein>
<gene>
    <name evidence="1" type="ORF">LTRI10_LOCUS44861</name>
</gene>
<name>A0AAV2G4E9_9ROSI</name>
<dbReference type="Proteomes" id="UP001497516">
    <property type="component" value="Chromosome 8"/>
</dbReference>